<dbReference type="AlphaFoldDB" id="A0A6N6RJY5"/>
<dbReference type="PIRSF" id="PIRSF005572">
    <property type="entry name" value="NifS"/>
    <property type="match status" value="1"/>
</dbReference>
<evidence type="ECO:0000256" key="6">
    <source>
        <dbReference type="ARBA" id="ARBA00022898"/>
    </source>
</evidence>
<comment type="cofactor">
    <cofactor evidence="1 10">
        <name>pyridoxal 5'-phosphate</name>
        <dbReference type="ChEBI" id="CHEBI:597326"/>
    </cofactor>
</comment>
<name>A0A6N6RJY5_9FLAO</name>
<keyword evidence="13" id="KW-1185">Reference proteome</keyword>
<keyword evidence="7" id="KW-0408">Iron</keyword>
<accession>A0A6N6RJY5</accession>
<evidence type="ECO:0000256" key="7">
    <source>
        <dbReference type="ARBA" id="ARBA00023004"/>
    </source>
</evidence>
<evidence type="ECO:0000256" key="10">
    <source>
        <dbReference type="RuleBase" id="RU004504"/>
    </source>
</evidence>
<dbReference type="InterPro" id="IPR015424">
    <property type="entry name" value="PyrdxlP-dep_Trfase"/>
</dbReference>
<dbReference type="EC" id="2.8.1.7" evidence="3"/>
<gene>
    <name evidence="12" type="ORF">F8C67_00130</name>
</gene>
<dbReference type="Proteomes" id="UP000468650">
    <property type="component" value="Unassembled WGS sequence"/>
</dbReference>
<comment type="similarity">
    <text evidence="2">Belongs to the class-V pyridoxal-phosphate-dependent aminotransferase family. NifS/IscS subfamily.</text>
</comment>
<evidence type="ECO:0000256" key="2">
    <source>
        <dbReference type="ARBA" id="ARBA00006490"/>
    </source>
</evidence>
<protein>
    <recommendedName>
        <fullName evidence="3">cysteine desulfurase</fullName>
        <ecNumber evidence="3">2.8.1.7</ecNumber>
    </recommendedName>
</protein>
<proteinExistence type="inferred from homology"/>
<keyword evidence="5" id="KW-0479">Metal-binding</keyword>
<dbReference type="PANTHER" id="PTHR11601:SF34">
    <property type="entry name" value="CYSTEINE DESULFURASE"/>
    <property type="match status" value="1"/>
</dbReference>
<dbReference type="GO" id="GO:0046872">
    <property type="term" value="F:metal ion binding"/>
    <property type="evidence" value="ECO:0007669"/>
    <property type="project" value="UniProtKB-KW"/>
</dbReference>
<dbReference type="PANTHER" id="PTHR11601">
    <property type="entry name" value="CYSTEINE DESULFURYLASE FAMILY MEMBER"/>
    <property type="match status" value="1"/>
</dbReference>
<dbReference type="InterPro" id="IPR015422">
    <property type="entry name" value="PyrdxlP-dep_Trfase_small"/>
</dbReference>
<dbReference type="GO" id="GO:0051536">
    <property type="term" value="F:iron-sulfur cluster binding"/>
    <property type="evidence" value="ECO:0007669"/>
    <property type="project" value="UniProtKB-KW"/>
</dbReference>
<sequence length="380" mass="41454">MNTNTIYLDNAATTPIAPSVKEAMIKAMEVFGNPSSTHGYGRESRILIEQTRKKIAKELNCEPGEIFFTSGGTEADNLAIQSSVRDLGVERIITLPTEHHAVVYPAEHLRDRFGVELVFLKVNEFGDIDLNELEALLTSSSKKTLVSVMHGNNEIGNLMDIDAIGDICKTHEALFHSDTVQTIGHFKIDLAVTKIDFITCSAHKFNGPKGVGFLFARGGVKIHPQNFGGGQERNMRSGTENIIGIAGLGAAFELVCSDREEEETRLNGFKQDLIEGIRKVRSDAMFNGRSADIGKSLYTVLSVALPQDGKNDMLLFQFDMKGIAISGGSACNSGAQKGSHVIESIRPDVPTQNLRISTGRYTTTAEIQSFLEAFAELTQQ</sequence>
<dbReference type="InterPro" id="IPR020578">
    <property type="entry name" value="Aminotrans_V_PyrdxlP_BS"/>
</dbReference>
<dbReference type="OrthoDB" id="9808002at2"/>
<dbReference type="PROSITE" id="PS00595">
    <property type="entry name" value="AA_TRANSFER_CLASS_5"/>
    <property type="match status" value="1"/>
</dbReference>
<evidence type="ECO:0000313" key="12">
    <source>
        <dbReference type="EMBL" id="KAB2814171.1"/>
    </source>
</evidence>
<dbReference type="Pfam" id="PF00266">
    <property type="entry name" value="Aminotran_5"/>
    <property type="match status" value="1"/>
</dbReference>
<feature type="domain" description="Aminotransferase class V" evidence="11">
    <location>
        <begin position="6"/>
        <end position="370"/>
    </location>
</feature>
<organism evidence="12 13">
    <name type="scientific">Phaeocystidibacter luteus</name>
    <dbReference type="NCBI Taxonomy" id="911197"/>
    <lineage>
        <taxon>Bacteria</taxon>
        <taxon>Pseudomonadati</taxon>
        <taxon>Bacteroidota</taxon>
        <taxon>Flavobacteriia</taxon>
        <taxon>Flavobacteriales</taxon>
        <taxon>Phaeocystidibacteraceae</taxon>
        <taxon>Phaeocystidibacter</taxon>
    </lineage>
</organism>
<dbReference type="SUPFAM" id="SSF53383">
    <property type="entry name" value="PLP-dependent transferases"/>
    <property type="match status" value="1"/>
</dbReference>
<reference evidence="12 13" key="1">
    <citation type="submission" date="2019-09" db="EMBL/GenBank/DDBJ databases">
        <title>Genomes of family Cryomorphaceae.</title>
        <authorList>
            <person name="Bowman J.P."/>
        </authorList>
    </citation>
    <scope>NUCLEOTIDE SEQUENCE [LARGE SCALE GENOMIC DNA]</scope>
    <source>
        <strain evidence="12 13">LMG 25704</strain>
    </source>
</reference>
<comment type="catalytic activity">
    <reaction evidence="9">
        <text>(sulfur carrier)-H + L-cysteine = (sulfur carrier)-SH + L-alanine</text>
        <dbReference type="Rhea" id="RHEA:43892"/>
        <dbReference type="Rhea" id="RHEA-COMP:14737"/>
        <dbReference type="Rhea" id="RHEA-COMP:14739"/>
        <dbReference type="ChEBI" id="CHEBI:29917"/>
        <dbReference type="ChEBI" id="CHEBI:35235"/>
        <dbReference type="ChEBI" id="CHEBI:57972"/>
        <dbReference type="ChEBI" id="CHEBI:64428"/>
        <dbReference type="EC" id="2.8.1.7"/>
    </reaction>
</comment>
<keyword evidence="4" id="KW-0808">Transferase</keyword>
<comment type="caution">
    <text evidence="12">The sequence shown here is derived from an EMBL/GenBank/DDBJ whole genome shotgun (WGS) entry which is preliminary data.</text>
</comment>
<keyword evidence="6" id="KW-0663">Pyridoxal phosphate</keyword>
<evidence type="ECO:0000313" key="13">
    <source>
        <dbReference type="Proteomes" id="UP000468650"/>
    </source>
</evidence>
<dbReference type="Gene3D" id="1.10.260.50">
    <property type="match status" value="1"/>
</dbReference>
<dbReference type="Gene3D" id="3.40.640.10">
    <property type="entry name" value="Type I PLP-dependent aspartate aminotransferase-like (Major domain)"/>
    <property type="match status" value="1"/>
</dbReference>
<evidence type="ECO:0000256" key="9">
    <source>
        <dbReference type="ARBA" id="ARBA00050776"/>
    </source>
</evidence>
<dbReference type="Gene3D" id="3.90.1150.10">
    <property type="entry name" value="Aspartate Aminotransferase, domain 1"/>
    <property type="match status" value="1"/>
</dbReference>
<keyword evidence="8" id="KW-0411">Iron-sulfur</keyword>
<dbReference type="EMBL" id="WBVO01000001">
    <property type="protein sequence ID" value="KAB2814171.1"/>
    <property type="molecule type" value="Genomic_DNA"/>
</dbReference>
<dbReference type="GO" id="GO:0031071">
    <property type="term" value="F:cysteine desulfurase activity"/>
    <property type="evidence" value="ECO:0007669"/>
    <property type="project" value="UniProtKB-EC"/>
</dbReference>
<evidence type="ECO:0000256" key="4">
    <source>
        <dbReference type="ARBA" id="ARBA00022679"/>
    </source>
</evidence>
<dbReference type="InterPro" id="IPR016454">
    <property type="entry name" value="Cysteine_dSase"/>
</dbReference>
<evidence type="ECO:0000256" key="5">
    <source>
        <dbReference type="ARBA" id="ARBA00022723"/>
    </source>
</evidence>
<dbReference type="InterPro" id="IPR015421">
    <property type="entry name" value="PyrdxlP-dep_Trfase_major"/>
</dbReference>
<dbReference type="InterPro" id="IPR000192">
    <property type="entry name" value="Aminotrans_V_dom"/>
</dbReference>
<evidence type="ECO:0000256" key="3">
    <source>
        <dbReference type="ARBA" id="ARBA00012239"/>
    </source>
</evidence>
<dbReference type="RefSeq" id="WP_151665752.1">
    <property type="nucleotide sequence ID" value="NZ_WBVO01000001.1"/>
</dbReference>
<evidence type="ECO:0000256" key="8">
    <source>
        <dbReference type="ARBA" id="ARBA00023014"/>
    </source>
</evidence>
<evidence type="ECO:0000259" key="11">
    <source>
        <dbReference type="Pfam" id="PF00266"/>
    </source>
</evidence>
<evidence type="ECO:0000256" key="1">
    <source>
        <dbReference type="ARBA" id="ARBA00001933"/>
    </source>
</evidence>